<proteinExistence type="predicted"/>
<keyword evidence="2" id="KW-1185">Reference proteome</keyword>
<name>A0A7J7J0Y3_BUGNE</name>
<gene>
    <name evidence="1" type="ORF">EB796_021851</name>
</gene>
<dbReference type="EMBL" id="VXIV02003209">
    <property type="protein sequence ID" value="KAF6019839.1"/>
    <property type="molecule type" value="Genomic_DNA"/>
</dbReference>
<sequence length="69" mass="8235">MQHFQTFRNYRETFDKQKLAIEQRYRQLLDDSIQDAVFLSSRNNELVAENDALRLEVATLKDAMSRKVE</sequence>
<dbReference type="Proteomes" id="UP000593567">
    <property type="component" value="Unassembled WGS sequence"/>
</dbReference>
<protein>
    <submittedName>
        <fullName evidence="1">Uncharacterized protein</fullName>
    </submittedName>
</protein>
<accession>A0A7J7J0Y3</accession>
<evidence type="ECO:0000313" key="1">
    <source>
        <dbReference type="EMBL" id="KAF6019839.1"/>
    </source>
</evidence>
<comment type="caution">
    <text evidence="1">The sequence shown here is derived from an EMBL/GenBank/DDBJ whole genome shotgun (WGS) entry which is preliminary data.</text>
</comment>
<dbReference type="PANTHER" id="PTHR40710:SF1">
    <property type="entry name" value="RIKEN CDNA E230025N22 GENE"/>
    <property type="match status" value="1"/>
</dbReference>
<evidence type="ECO:0000313" key="2">
    <source>
        <dbReference type="Proteomes" id="UP000593567"/>
    </source>
</evidence>
<dbReference type="AlphaFoldDB" id="A0A7J7J0Y3"/>
<organism evidence="1 2">
    <name type="scientific">Bugula neritina</name>
    <name type="common">Brown bryozoan</name>
    <name type="synonym">Sertularia neritina</name>
    <dbReference type="NCBI Taxonomy" id="10212"/>
    <lineage>
        <taxon>Eukaryota</taxon>
        <taxon>Metazoa</taxon>
        <taxon>Spiralia</taxon>
        <taxon>Lophotrochozoa</taxon>
        <taxon>Bryozoa</taxon>
        <taxon>Gymnolaemata</taxon>
        <taxon>Cheilostomatida</taxon>
        <taxon>Flustrina</taxon>
        <taxon>Buguloidea</taxon>
        <taxon>Bugulidae</taxon>
        <taxon>Bugula</taxon>
    </lineage>
</organism>
<dbReference type="OrthoDB" id="3176171at2759"/>
<reference evidence="1" key="1">
    <citation type="submission" date="2020-06" db="EMBL/GenBank/DDBJ databases">
        <title>Draft genome of Bugula neritina, a colonial animal packing powerful symbionts and potential medicines.</title>
        <authorList>
            <person name="Rayko M."/>
        </authorList>
    </citation>
    <scope>NUCLEOTIDE SEQUENCE [LARGE SCALE GENOMIC DNA]</scope>
    <source>
        <strain evidence="1">Kwan_BN1</strain>
    </source>
</reference>
<dbReference type="PANTHER" id="PTHR40710">
    <property type="entry name" value="RIKEN CDNA E230025N22 GENE"/>
    <property type="match status" value="1"/>
</dbReference>